<comment type="caution">
    <text evidence="1">The sequence shown here is derived from an EMBL/GenBank/DDBJ whole genome shotgun (WGS) entry which is preliminary data.</text>
</comment>
<sequence length="117" mass="12971">ALACSVMAVAMSRVEDVCRWCSSTLDQILRKFYTPGNCVCRVVVYQPRQSGSVDTDLVPQERSGVFVAGLGDFAVALFRTPRGFYMFDPADRDRYGRAVPPPCTGRARACFSQYPSM</sequence>
<reference evidence="1 2" key="1">
    <citation type="journal article" date="2022" name="Genome Biol. Evol.">
        <title>The Spruce Budworm Genome: Reconstructing the Evolutionary History of Antifreeze Proteins.</title>
        <authorList>
            <person name="Beliveau C."/>
            <person name="Gagne P."/>
            <person name="Picq S."/>
            <person name="Vernygora O."/>
            <person name="Keeling C.I."/>
            <person name="Pinkney K."/>
            <person name="Doucet D."/>
            <person name="Wen F."/>
            <person name="Johnston J.S."/>
            <person name="Maaroufi H."/>
            <person name="Boyle B."/>
            <person name="Laroche J."/>
            <person name="Dewar K."/>
            <person name="Juretic N."/>
            <person name="Blackburn G."/>
            <person name="Nisole A."/>
            <person name="Brunet B."/>
            <person name="Brandao M."/>
            <person name="Lumley L."/>
            <person name="Duan J."/>
            <person name="Quan G."/>
            <person name="Lucarotti C.J."/>
            <person name="Roe A.D."/>
            <person name="Sperling F.A.H."/>
            <person name="Levesque R.C."/>
            <person name="Cusson M."/>
        </authorList>
    </citation>
    <scope>NUCLEOTIDE SEQUENCE [LARGE SCALE GENOMIC DNA]</scope>
    <source>
        <strain evidence="1">Glfc:IPQL:Cfum</strain>
    </source>
</reference>
<evidence type="ECO:0000313" key="2">
    <source>
        <dbReference type="Proteomes" id="UP001064048"/>
    </source>
</evidence>
<keyword evidence="2" id="KW-1185">Reference proteome</keyword>
<dbReference type="EMBL" id="CM046124">
    <property type="protein sequence ID" value="KAI8432601.1"/>
    <property type="molecule type" value="Genomic_DNA"/>
</dbReference>
<protein>
    <submittedName>
        <fullName evidence="1">Uncharacterized protein</fullName>
    </submittedName>
</protein>
<organism evidence="1 2">
    <name type="scientific">Choristoneura fumiferana</name>
    <name type="common">Spruce budworm moth</name>
    <name type="synonym">Archips fumiferana</name>
    <dbReference type="NCBI Taxonomy" id="7141"/>
    <lineage>
        <taxon>Eukaryota</taxon>
        <taxon>Metazoa</taxon>
        <taxon>Ecdysozoa</taxon>
        <taxon>Arthropoda</taxon>
        <taxon>Hexapoda</taxon>
        <taxon>Insecta</taxon>
        <taxon>Pterygota</taxon>
        <taxon>Neoptera</taxon>
        <taxon>Endopterygota</taxon>
        <taxon>Lepidoptera</taxon>
        <taxon>Glossata</taxon>
        <taxon>Ditrysia</taxon>
        <taxon>Tortricoidea</taxon>
        <taxon>Tortricidae</taxon>
        <taxon>Tortricinae</taxon>
        <taxon>Choristoneura</taxon>
    </lineage>
</organism>
<evidence type="ECO:0000313" key="1">
    <source>
        <dbReference type="EMBL" id="KAI8432601.1"/>
    </source>
</evidence>
<name>A0ACC0K9A3_CHOFU</name>
<proteinExistence type="predicted"/>
<gene>
    <name evidence="1" type="ORF">MSG28_013588</name>
</gene>
<dbReference type="Proteomes" id="UP001064048">
    <property type="component" value="Chromosome 24"/>
</dbReference>
<feature type="non-terminal residue" evidence="1">
    <location>
        <position position="1"/>
    </location>
</feature>
<accession>A0ACC0K9A3</accession>